<reference evidence="7 8" key="1">
    <citation type="submission" date="2020-10" db="EMBL/GenBank/DDBJ databases">
        <title>Eggerthella sp. nov., isolated from human feces.</title>
        <authorList>
            <person name="Yajun G."/>
        </authorList>
    </citation>
    <scope>NUCLEOTIDE SEQUENCE [LARGE SCALE GENOMIC DNA]</scope>
    <source>
        <strain evidence="7 8">HF-1101</strain>
    </source>
</reference>
<accession>A0A6L7ISD8</accession>
<dbReference type="Pfam" id="PF07690">
    <property type="entry name" value="MFS_1"/>
    <property type="match status" value="1"/>
</dbReference>
<keyword evidence="4" id="KW-1133">Transmembrane helix</keyword>
<proteinExistence type="predicted"/>
<dbReference type="PROSITE" id="PS50850">
    <property type="entry name" value="MFS"/>
    <property type="match status" value="1"/>
</dbReference>
<dbReference type="SUPFAM" id="SSF103473">
    <property type="entry name" value="MFS general substrate transporter"/>
    <property type="match status" value="1"/>
</dbReference>
<dbReference type="PANTHER" id="PTHR43385:SF1">
    <property type="entry name" value="RIBOFLAVIN TRANSPORTER RIBJ"/>
    <property type="match status" value="1"/>
</dbReference>
<dbReference type="InterPro" id="IPR011701">
    <property type="entry name" value="MFS"/>
</dbReference>
<evidence type="ECO:0000256" key="4">
    <source>
        <dbReference type="ARBA" id="ARBA00022989"/>
    </source>
</evidence>
<evidence type="ECO:0000256" key="5">
    <source>
        <dbReference type="ARBA" id="ARBA00023136"/>
    </source>
</evidence>
<gene>
    <name evidence="7" type="ORF">GS424_009310</name>
</gene>
<dbReference type="AlphaFoldDB" id="A0A6L7ISD8"/>
<evidence type="ECO:0000313" key="7">
    <source>
        <dbReference type="EMBL" id="QOS66760.1"/>
    </source>
</evidence>
<keyword evidence="5" id="KW-0472">Membrane</keyword>
<protein>
    <submittedName>
        <fullName evidence="7">MFS transporter</fullName>
    </submittedName>
</protein>
<dbReference type="InterPro" id="IPR052983">
    <property type="entry name" value="MFS_Riboflavin_Transporter"/>
</dbReference>
<organism evidence="7 8">
    <name type="scientific">Eggerthella guodeyinii</name>
    <dbReference type="NCBI Taxonomy" id="2690837"/>
    <lineage>
        <taxon>Bacteria</taxon>
        <taxon>Bacillati</taxon>
        <taxon>Actinomycetota</taxon>
        <taxon>Coriobacteriia</taxon>
        <taxon>Eggerthellales</taxon>
        <taxon>Eggerthellaceae</taxon>
        <taxon>Eggerthella</taxon>
    </lineage>
</organism>
<dbReference type="GO" id="GO:0005886">
    <property type="term" value="C:plasma membrane"/>
    <property type="evidence" value="ECO:0007669"/>
    <property type="project" value="UniProtKB-SubCell"/>
</dbReference>
<evidence type="ECO:0000256" key="2">
    <source>
        <dbReference type="ARBA" id="ARBA00022448"/>
    </source>
</evidence>
<dbReference type="Proteomes" id="UP000478463">
    <property type="component" value="Chromosome"/>
</dbReference>
<keyword evidence="2" id="KW-0813">Transport</keyword>
<dbReference type="KEGG" id="egd:GS424_009310"/>
<keyword evidence="3" id="KW-0812">Transmembrane</keyword>
<dbReference type="InterPro" id="IPR020846">
    <property type="entry name" value="MFS_dom"/>
</dbReference>
<evidence type="ECO:0000256" key="3">
    <source>
        <dbReference type="ARBA" id="ARBA00022692"/>
    </source>
</evidence>
<dbReference type="Gene3D" id="1.20.1250.20">
    <property type="entry name" value="MFS general substrate transporter like domains"/>
    <property type="match status" value="2"/>
</dbReference>
<dbReference type="InterPro" id="IPR036259">
    <property type="entry name" value="MFS_trans_sf"/>
</dbReference>
<evidence type="ECO:0000259" key="6">
    <source>
        <dbReference type="PROSITE" id="PS50850"/>
    </source>
</evidence>
<evidence type="ECO:0000313" key="8">
    <source>
        <dbReference type="Proteomes" id="UP000478463"/>
    </source>
</evidence>
<name>A0A6L7ISD8_9ACTN</name>
<dbReference type="PANTHER" id="PTHR43385">
    <property type="entry name" value="RIBOFLAVIN TRANSPORTER RIBJ"/>
    <property type="match status" value="1"/>
</dbReference>
<dbReference type="GO" id="GO:0022857">
    <property type="term" value="F:transmembrane transporter activity"/>
    <property type="evidence" value="ECO:0007669"/>
    <property type="project" value="InterPro"/>
</dbReference>
<dbReference type="RefSeq" id="WP_160942459.1">
    <property type="nucleotide sequence ID" value="NZ_CP063310.1"/>
</dbReference>
<feature type="domain" description="Major facilitator superfamily (MFS) profile" evidence="6">
    <location>
        <begin position="11"/>
        <end position="429"/>
    </location>
</feature>
<evidence type="ECO:0000256" key="1">
    <source>
        <dbReference type="ARBA" id="ARBA00004651"/>
    </source>
</evidence>
<sequence>MEKKFIGWRVVVATGLLYALLGNFGLAAAQLAIPAMAVDPTVAMNRSMIGLGFTVFILMQGLPGPLIGKFIAQYGARKAFIASSVLIVATGVLMGLFAGASTVAYVVLFGVLLSFSCTLGGQIATQTTVGSWFVQKRGLAMAVTMGLGGLVAFAFPLVTTAAMGEAGNWRNGFYLISAMAVVALVIAFALMKDKPEDVGQVPDGALPVDAAADAGAQRAEAARAASRASKVYKTARPKTSKEAMRSLPFWLIWLGSFSVFVALNLAVSSGVLYFSGLGLDVGVIAGAVAVQGVAAVAVNLVIAPLADRIEPARILGVCALLAAVGAFLAFMCAPGSAVVLYAYYILLGIGFGGNTSVMPTAFANYFGIEDFPKIMGMVLLLLSVFSALVPLIAGAVFDAIGTYAPMFLAVAIVAVVGGVASLLVPFPKKR</sequence>
<dbReference type="EMBL" id="CP063310">
    <property type="protein sequence ID" value="QOS66760.1"/>
    <property type="molecule type" value="Genomic_DNA"/>
</dbReference>
<comment type="subcellular location">
    <subcellularLocation>
        <location evidence="1">Cell membrane</location>
        <topology evidence="1">Multi-pass membrane protein</topology>
    </subcellularLocation>
</comment>